<dbReference type="SUPFAM" id="SSF55874">
    <property type="entry name" value="ATPase domain of HSP90 chaperone/DNA topoisomerase II/histidine kinase"/>
    <property type="match status" value="1"/>
</dbReference>
<keyword evidence="6 11" id="KW-0418">Kinase</keyword>
<evidence type="ECO:0000259" key="10">
    <source>
        <dbReference type="PROSITE" id="PS50109"/>
    </source>
</evidence>
<evidence type="ECO:0000256" key="2">
    <source>
        <dbReference type="ARBA" id="ARBA00004370"/>
    </source>
</evidence>
<evidence type="ECO:0000256" key="6">
    <source>
        <dbReference type="ARBA" id="ARBA00022777"/>
    </source>
</evidence>
<dbReference type="PRINTS" id="PR00344">
    <property type="entry name" value="BCTRLSENSOR"/>
</dbReference>
<sequence length="577" mass="66061">MKQYVKSMSLIRLLVIMGSLAILTLGIMNHYISKRDTEKQTYYLSETISQLVTQYELEKEMNWQTSTFQSIRFDHPTLISLNITFLDALGDALEVTTQPLTQASTTLIRSGNNLASNVSKETNQLMVSQAIVNQNGRIGIRQVSQSLHDYPYNLSTLKKLLLWLITLLYGLATCAIYILSRHNQQPVKYALSVVEEALTHPENQQELMIAKDEWSLLYDKLNQLMRNNHQLHFQQLVAEEKLEYLLNNVEIGIITVNLETDERTFNAMARDYYYRPNGLKSDIESLLKQLSKSNKRTIAKEIVLDLPTFKVFKAEIRINTTASIQQAEEAIIILYDITSIKILERAHETLIRNVAHELKTPITSIVGFTETILDESLPSDTQKEFIKIIDKEGKRLNQLVNRILELLKTQHQLTEVAIVWKDISEVIKEEMIIYHPLIQAKYLKIDLISSLQSTYEVSEQYFQPIIKNLLENAIHYSIESGDINLKLTETSKSIVFSIQDNGIGIAEVDQQRIFEKFYRVGESRDRKNGGTGLGLSIVQNCVEQLNGQITLESKVNQGATFIVTIPKKNLVRHRSEV</sequence>
<dbReference type="GO" id="GO:0016036">
    <property type="term" value="P:cellular response to phosphate starvation"/>
    <property type="evidence" value="ECO:0007669"/>
    <property type="project" value="TreeGrafter"/>
</dbReference>
<dbReference type="SMART" id="SM00388">
    <property type="entry name" value="HisKA"/>
    <property type="match status" value="1"/>
</dbReference>
<dbReference type="InterPro" id="IPR003594">
    <property type="entry name" value="HATPase_dom"/>
</dbReference>
<keyword evidence="7" id="KW-0902">Two-component regulatory system</keyword>
<protein>
    <recommendedName>
        <fullName evidence="3">histidine kinase</fullName>
        <ecNumber evidence="3">2.7.13.3</ecNumber>
    </recommendedName>
</protein>
<keyword evidence="8 9" id="KW-0472">Membrane</keyword>
<evidence type="ECO:0000256" key="8">
    <source>
        <dbReference type="ARBA" id="ARBA00023136"/>
    </source>
</evidence>
<dbReference type="AlphaFoldDB" id="A0A4D7CW88"/>
<evidence type="ECO:0000313" key="12">
    <source>
        <dbReference type="Proteomes" id="UP000298615"/>
    </source>
</evidence>
<evidence type="ECO:0000256" key="1">
    <source>
        <dbReference type="ARBA" id="ARBA00000085"/>
    </source>
</evidence>
<keyword evidence="5" id="KW-0808">Transferase</keyword>
<keyword evidence="12" id="KW-1185">Reference proteome</keyword>
<comment type="catalytic activity">
    <reaction evidence="1">
        <text>ATP + protein L-histidine = ADP + protein N-phospho-L-histidine.</text>
        <dbReference type="EC" id="2.7.13.3"/>
    </reaction>
</comment>
<dbReference type="PROSITE" id="PS50109">
    <property type="entry name" value="HIS_KIN"/>
    <property type="match status" value="1"/>
</dbReference>
<organism evidence="11 12">
    <name type="scientific">Vagococcus zengguangii</name>
    <dbReference type="NCBI Taxonomy" id="2571750"/>
    <lineage>
        <taxon>Bacteria</taxon>
        <taxon>Bacillati</taxon>
        <taxon>Bacillota</taxon>
        <taxon>Bacilli</taxon>
        <taxon>Lactobacillales</taxon>
        <taxon>Enterococcaceae</taxon>
        <taxon>Vagococcus</taxon>
    </lineage>
</organism>
<feature type="domain" description="Histidine kinase" evidence="10">
    <location>
        <begin position="353"/>
        <end position="569"/>
    </location>
</feature>
<dbReference type="Gene3D" id="3.30.565.10">
    <property type="entry name" value="Histidine kinase-like ATPase, C-terminal domain"/>
    <property type="match status" value="1"/>
</dbReference>
<dbReference type="Gene3D" id="1.10.287.130">
    <property type="match status" value="1"/>
</dbReference>
<evidence type="ECO:0000313" key="11">
    <source>
        <dbReference type="EMBL" id="QCI86430.1"/>
    </source>
</evidence>
<dbReference type="InterPro" id="IPR005467">
    <property type="entry name" value="His_kinase_dom"/>
</dbReference>
<dbReference type="RefSeq" id="WP_136953261.1">
    <property type="nucleotide sequence ID" value="NZ_CP039712.1"/>
</dbReference>
<dbReference type="Proteomes" id="UP000298615">
    <property type="component" value="Chromosome"/>
</dbReference>
<dbReference type="InterPro" id="IPR003661">
    <property type="entry name" value="HisK_dim/P_dom"/>
</dbReference>
<evidence type="ECO:0000256" key="4">
    <source>
        <dbReference type="ARBA" id="ARBA00022553"/>
    </source>
</evidence>
<keyword evidence="9" id="KW-0812">Transmembrane</keyword>
<dbReference type="Pfam" id="PF02518">
    <property type="entry name" value="HATPase_c"/>
    <property type="match status" value="1"/>
</dbReference>
<keyword evidence="4" id="KW-0597">Phosphoprotein</keyword>
<dbReference type="KEGG" id="vao:FA707_05375"/>
<dbReference type="EMBL" id="CP039712">
    <property type="protein sequence ID" value="QCI86430.1"/>
    <property type="molecule type" value="Genomic_DNA"/>
</dbReference>
<name>A0A4D7CW88_9ENTE</name>
<dbReference type="InterPro" id="IPR036097">
    <property type="entry name" value="HisK_dim/P_sf"/>
</dbReference>
<dbReference type="GO" id="GO:0004721">
    <property type="term" value="F:phosphoprotein phosphatase activity"/>
    <property type="evidence" value="ECO:0007669"/>
    <property type="project" value="TreeGrafter"/>
</dbReference>
<dbReference type="GO" id="GO:0000155">
    <property type="term" value="F:phosphorelay sensor kinase activity"/>
    <property type="evidence" value="ECO:0007669"/>
    <property type="project" value="InterPro"/>
</dbReference>
<dbReference type="CDD" id="cd00082">
    <property type="entry name" value="HisKA"/>
    <property type="match status" value="1"/>
</dbReference>
<feature type="transmembrane region" description="Helical" evidence="9">
    <location>
        <begin position="12"/>
        <end position="32"/>
    </location>
</feature>
<accession>A0A4D7CW88</accession>
<dbReference type="FunFam" id="1.10.287.130:FF:000001">
    <property type="entry name" value="Two-component sensor histidine kinase"/>
    <property type="match status" value="1"/>
</dbReference>
<dbReference type="PANTHER" id="PTHR45453">
    <property type="entry name" value="PHOSPHATE REGULON SENSOR PROTEIN PHOR"/>
    <property type="match status" value="1"/>
</dbReference>
<keyword evidence="9" id="KW-1133">Transmembrane helix</keyword>
<comment type="subcellular location">
    <subcellularLocation>
        <location evidence="2">Membrane</location>
    </subcellularLocation>
</comment>
<evidence type="ECO:0000256" key="9">
    <source>
        <dbReference type="SAM" id="Phobius"/>
    </source>
</evidence>
<evidence type="ECO:0000256" key="3">
    <source>
        <dbReference type="ARBA" id="ARBA00012438"/>
    </source>
</evidence>
<dbReference type="InterPro" id="IPR036890">
    <property type="entry name" value="HATPase_C_sf"/>
</dbReference>
<evidence type="ECO:0000256" key="7">
    <source>
        <dbReference type="ARBA" id="ARBA00023012"/>
    </source>
</evidence>
<feature type="transmembrane region" description="Helical" evidence="9">
    <location>
        <begin position="160"/>
        <end position="179"/>
    </location>
</feature>
<gene>
    <name evidence="11" type="ORF">FA707_05375</name>
</gene>
<dbReference type="InterPro" id="IPR004358">
    <property type="entry name" value="Sig_transdc_His_kin-like_C"/>
</dbReference>
<dbReference type="GO" id="GO:0005886">
    <property type="term" value="C:plasma membrane"/>
    <property type="evidence" value="ECO:0007669"/>
    <property type="project" value="TreeGrafter"/>
</dbReference>
<dbReference type="InterPro" id="IPR050351">
    <property type="entry name" value="BphY/WalK/GraS-like"/>
</dbReference>
<proteinExistence type="predicted"/>
<dbReference type="SMART" id="SM00387">
    <property type="entry name" value="HATPase_c"/>
    <property type="match status" value="1"/>
</dbReference>
<dbReference type="CDD" id="cd00075">
    <property type="entry name" value="HATPase"/>
    <property type="match status" value="1"/>
</dbReference>
<reference evidence="11 12" key="1">
    <citation type="submission" date="2019-04" db="EMBL/GenBank/DDBJ databases">
        <title>Vagococcus sp. nov., isolated from faeces of yaks (Bos grunniens).</title>
        <authorList>
            <person name="Ge Y."/>
        </authorList>
    </citation>
    <scope>NUCLEOTIDE SEQUENCE [LARGE SCALE GENOMIC DNA]</scope>
    <source>
        <strain evidence="11 12">MN-17</strain>
    </source>
</reference>
<dbReference type="EC" id="2.7.13.3" evidence="3"/>
<evidence type="ECO:0000256" key="5">
    <source>
        <dbReference type="ARBA" id="ARBA00022679"/>
    </source>
</evidence>
<dbReference type="Pfam" id="PF00512">
    <property type="entry name" value="HisKA"/>
    <property type="match status" value="1"/>
</dbReference>
<dbReference type="SUPFAM" id="SSF47384">
    <property type="entry name" value="Homodimeric domain of signal transducing histidine kinase"/>
    <property type="match status" value="1"/>
</dbReference>
<dbReference type="PANTHER" id="PTHR45453:SF1">
    <property type="entry name" value="PHOSPHATE REGULON SENSOR PROTEIN PHOR"/>
    <property type="match status" value="1"/>
</dbReference>
<dbReference type="FunFam" id="3.30.565.10:FF:000006">
    <property type="entry name" value="Sensor histidine kinase WalK"/>
    <property type="match status" value="1"/>
</dbReference>